<dbReference type="InterPro" id="IPR008030">
    <property type="entry name" value="NmrA-like"/>
</dbReference>
<name>A0A4U7KZK9_9BASI</name>
<dbReference type="CDD" id="cd05251">
    <property type="entry name" value="NmrA_like_SDR_a"/>
    <property type="match status" value="1"/>
</dbReference>
<sequence length="311" mass="33684">MSSKKILTIFGVTGQQGGSVVQTILKTPALQAKYTLRGVTRDTSKPAAQELVKLGVDLVRANLDDPASLNKALAGSHGVFAVTNFWETMDAAQETQQGRNIVDASLSTGVNHLVISTLPNVSKLTNSTLNVPHFDSKAAIDDYAESVRGDKLNVTYFQPPFFLQNFESMINKAQDGSYSINLPIDPAARVPMTDIVADAGKWVAGIFEAGAAANGKTVQAVSFWTDLQSFSSQLSAATGKKVIYNNVPAEVFKSFLPEPIADEYTENMKFIDQYSYYGKNSEKQQPQSNQFLLKGAKLATVSSFAPTLKLQ</sequence>
<accession>A0A4U7KZK9</accession>
<evidence type="ECO:0000256" key="1">
    <source>
        <dbReference type="ARBA" id="ARBA00006328"/>
    </source>
</evidence>
<evidence type="ECO:0000256" key="3">
    <source>
        <dbReference type="ARBA" id="ARBA00023002"/>
    </source>
</evidence>
<evidence type="ECO:0000313" key="5">
    <source>
        <dbReference type="EMBL" id="TKY90000.1"/>
    </source>
</evidence>
<feature type="domain" description="NmrA-like" evidence="4">
    <location>
        <begin position="4"/>
        <end position="281"/>
    </location>
</feature>
<comment type="similarity">
    <text evidence="1">Belongs to the NmrA-type oxidoreductase family.</text>
</comment>
<proteinExistence type="inferred from homology"/>
<dbReference type="EMBL" id="SRRM01000003">
    <property type="protein sequence ID" value="TKY90000.1"/>
    <property type="molecule type" value="Genomic_DNA"/>
</dbReference>
<comment type="caution">
    <text evidence="5">The sequence shown here is derived from an EMBL/GenBank/DDBJ whole genome shotgun (WGS) entry which is preliminary data.</text>
</comment>
<dbReference type="GeneID" id="40724193"/>
<dbReference type="GO" id="GO:0016491">
    <property type="term" value="F:oxidoreductase activity"/>
    <property type="evidence" value="ECO:0007669"/>
    <property type="project" value="UniProtKB-KW"/>
</dbReference>
<dbReference type="RefSeq" id="XP_029741985.1">
    <property type="nucleotide sequence ID" value="XM_029881897.1"/>
</dbReference>
<dbReference type="InterPro" id="IPR051164">
    <property type="entry name" value="NmrA-like_oxidored"/>
</dbReference>
<keyword evidence="3" id="KW-0560">Oxidoreductase</keyword>
<dbReference type="AlphaFoldDB" id="A0A4U7KZK9"/>
<evidence type="ECO:0000313" key="6">
    <source>
        <dbReference type="Proteomes" id="UP000306050"/>
    </source>
</evidence>
<dbReference type="Pfam" id="PF05368">
    <property type="entry name" value="NmrA"/>
    <property type="match status" value="1"/>
</dbReference>
<protein>
    <recommendedName>
        <fullName evidence="4">NmrA-like domain-containing protein</fullName>
    </recommendedName>
</protein>
<dbReference type="Gene3D" id="3.90.25.10">
    <property type="entry name" value="UDP-galactose 4-epimerase, domain 1"/>
    <property type="match status" value="1"/>
</dbReference>
<evidence type="ECO:0000259" key="4">
    <source>
        <dbReference type="Pfam" id="PF05368"/>
    </source>
</evidence>
<dbReference type="PANTHER" id="PTHR42748:SF30">
    <property type="entry name" value="NMRA-LIKE DOMAIN-CONTAINING PROTEIN"/>
    <property type="match status" value="1"/>
</dbReference>
<reference evidence="5 6" key="1">
    <citation type="submission" date="2019-05" db="EMBL/GenBank/DDBJ databases">
        <title>Sporisorium graminicola CBS 10092 draft sequencing and annotation.</title>
        <authorList>
            <person name="Solano-Gonzalez S."/>
            <person name="Caddick M.X."/>
            <person name="Darby A."/>
        </authorList>
    </citation>
    <scope>NUCLEOTIDE SEQUENCE [LARGE SCALE GENOMIC DNA]</scope>
    <source>
        <strain evidence="5 6">CBS 10092</strain>
    </source>
</reference>
<dbReference type="PANTHER" id="PTHR42748">
    <property type="entry name" value="NITROGEN METABOLITE REPRESSION PROTEIN NMRA FAMILY MEMBER"/>
    <property type="match status" value="1"/>
</dbReference>
<keyword evidence="2" id="KW-0521">NADP</keyword>
<dbReference type="KEGG" id="sgra:EX895_001298"/>
<dbReference type="Proteomes" id="UP000306050">
    <property type="component" value="Chromosome SGRAM_10"/>
</dbReference>
<dbReference type="GO" id="GO:0005634">
    <property type="term" value="C:nucleus"/>
    <property type="evidence" value="ECO:0007669"/>
    <property type="project" value="TreeGrafter"/>
</dbReference>
<dbReference type="SUPFAM" id="SSF51735">
    <property type="entry name" value="NAD(P)-binding Rossmann-fold domains"/>
    <property type="match status" value="1"/>
</dbReference>
<gene>
    <name evidence="5" type="ORF">EX895_001298</name>
</gene>
<organism evidence="5 6">
    <name type="scientific">Sporisorium graminicola</name>
    <dbReference type="NCBI Taxonomy" id="280036"/>
    <lineage>
        <taxon>Eukaryota</taxon>
        <taxon>Fungi</taxon>
        <taxon>Dikarya</taxon>
        <taxon>Basidiomycota</taxon>
        <taxon>Ustilaginomycotina</taxon>
        <taxon>Ustilaginomycetes</taxon>
        <taxon>Ustilaginales</taxon>
        <taxon>Ustilaginaceae</taxon>
        <taxon>Sporisorium</taxon>
    </lineage>
</organism>
<dbReference type="InterPro" id="IPR036291">
    <property type="entry name" value="NAD(P)-bd_dom_sf"/>
</dbReference>
<dbReference type="OrthoDB" id="300709at2759"/>
<keyword evidence="6" id="KW-1185">Reference proteome</keyword>
<dbReference type="Gene3D" id="3.40.50.720">
    <property type="entry name" value="NAD(P)-binding Rossmann-like Domain"/>
    <property type="match status" value="1"/>
</dbReference>
<evidence type="ECO:0000256" key="2">
    <source>
        <dbReference type="ARBA" id="ARBA00022857"/>
    </source>
</evidence>